<evidence type="ECO:0000313" key="1">
    <source>
        <dbReference type="EMBL" id="JAP88887.1"/>
    </source>
</evidence>
<proteinExistence type="predicted"/>
<sequence>ATFVPVWLINVEVVGFSSSDELYLFSKQFDYFHAVLPKQMRIVYKMTSEQYKQFSAEVTQLQCAWTANYIYKELFLDMLDYKKLFDELQNLFKFQNTPGQLKFQKQYLSKPVDFQDQAFCNSFAFVCDQLSVKYLDLSQNALCDPFQVLSSLQQSGVELLVLHFNNIHYDQRLFNLHFKALRKISFCNNPICIDQNYLQQTKLSSMYEPSLNSCEHNNKQINAEQIFTHFLKNSFNKELYLGANCKTEVEFVGKKVEIEKLQLKDKKVVSYIQQNSSDREFLILGVSSGVVEGWQYTRVTEIVTKISMIEFQVVPIKYWVKQDCVMVE</sequence>
<dbReference type="AlphaFoldDB" id="A0A146JWR6"/>
<name>A0A146JWR6_9EUKA</name>
<protein>
    <submittedName>
        <fullName evidence="1">Uncharacterized protein</fullName>
    </submittedName>
</protein>
<gene>
    <name evidence="1" type="ORF">TPC1_31618</name>
</gene>
<organism evidence="1">
    <name type="scientific">Trepomonas sp. PC1</name>
    <dbReference type="NCBI Taxonomy" id="1076344"/>
    <lineage>
        <taxon>Eukaryota</taxon>
        <taxon>Metamonada</taxon>
        <taxon>Diplomonadida</taxon>
        <taxon>Hexamitidae</taxon>
        <taxon>Hexamitinae</taxon>
        <taxon>Trepomonas</taxon>
    </lineage>
</organism>
<reference evidence="1" key="1">
    <citation type="submission" date="2015-07" db="EMBL/GenBank/DDBJ databases">
        <title>Adaptation to a free-living lifestyle via gene acquisitions in the diplomonad Trepomonas sp. PC1.</title>
        <authorList>
            <person name="Xu F."/>
            <person name="Jerlstrom-Hultqvist J."/>
            <person name="Kolisko M."/>
            <person name="Simpson A.G.B."/>
            <person name="Roger A.J."/>
            <person name="Svard S.G."/>
            <person name="Andersson J.O."/>
        </authorList>
    </citation>
    <scope>NUCLEOTIDE SEQUENCE</scope>
    <source>
        <strain evidence="1">PC1</strain>
    </source>
</reference>
<dbReference type="EMBL" id="GDID01007719">
    <property type="protein sequence ID" value="JAP88887.1"/>
    <property type="molecule type" value="Transcribed_RNA"/>
</dbReference>
<dbReference type="InterPro" id="IPR032675">
    <property type="entry name" value="LRR_dom_sf"/>
</dbReference>
<accession>A0A146JWR6</accession>
<dbReference type="Gene3D" id="3.80.10.10">
    <property type="entry name" value="Ribonuclease Inhibitor"/>
    <property type="match status" value="1"/>
</dbReference>
<dbReference type="SUPFAM" id="SSF52058">
    <property type="entry name" value="L domain-like"/>
    <property type="match status" value="1"/>
</dbReference>
<feature type="non-terminal residue" evidence="1">
    <location>
        <position position="1"/>
    </location>
</feature>